<dbReference type="InterPro" id="IPR052173">
    <property type="entry name" value="Beta-lactam_resp_regulator"/>
</dbReference>
<sequence length="581" mass="65905">MSLHLATLWQYNVEFSILLLVVLVARFLVRKTTRVYNAYLLWSSIPIGVLLAGLVSFVEFSQPPIASVNVLVTQYVVAPATALDKQDSHLSQIWFWIALALVLRLLWQHIQLRRRLASITVPINLPHNSQYRLVGVIQTDFSPAVYGFFRPTIYFPIHLQSQLSNEQIRLILAHEEQHIRQCHLWLNLTWDLAVCLLWFNPLVYLARQSFRHDQELFCDYLVLNRTAPRQHQSYGHALLTTVSATHSVSLLCSWKSFNQLEERIMNIRKSTSLTATLLITLAGMLIVAATSVYAASVDGDHHESRSVHRIVDDKTGKHAVTVKINDKVMHEENGVRFVSGEDGRRPLTNEENAVFNEALTLRTVTPPAPPATMAVAPGQEGVHVEINDLGEQTYIWHKNGLVYTQDKAQRYVLDDGRRRALTREESVGFEAIISEVNANLKVRSLAPRVDGEKRNIQIDLDLTKQGVPHAVHDVGILTEEQQRAFEYHHEAQQKVRQEAHQKRVEFARSQSLAQREEQVLRARKTAHERQVMQAVMASSHARPQAAALPMRSPQPIVALPVSILSDDIRVAPIFHSESVPN</sequence>
<gene>
    <name evidence="3" type="ORF">GCM10008090_07090</name>
</gene>
<protein>
    <recommendedName>
        <fullName evidence="2">Peptidase M56 domain-containing protein</fullName>
    </recommendedName>
</protein>
<keyword evidence="4" id="KW-1185">Reference proteome</keyword>
<name>A0A918VJE1_9GAMM</name>
<keyword evidence="1" id="KW-0812">Transmembrane</keyword>
<keyword evidence="1" id="KW-1133">Transmembrane helix</keyword>
<evidence type="ECO:0000256" key="1">
    <source>
        <dbReference type="SAM" id="Phobius"/>
    </source>
</evidence>
<dbReference type="RefSeq" id="WP_189398615.1">
    <property type="nucleotide sequence ID" value="NZ_BMXA01000001.1"/>
</dbReference>
<dbReference type="CDD" id="cd07341">
    <property type="entry name" value="M56_BlaR1_MecR1_like"/>
    <property type="match status" value="1"/>
</dbReference>
<reference evidence="3" key="1">
    <citation type="journal article" date="2014" name="Int. J. Syst. Evol. Microbiol.">
        <title>Complete genome sequence of Corynebacterium casei LMG S-19264T (=DSM 44701T), isolated from a smear-ripened cheese.</title>
        <authorList>
            <consortium name="US DOE Joint Genome Institute (JGI-PGF)"/>
            <person name="Walter F."/>
            <person name="Albersmeier A."/>
            <person name="Kalinowski J."/>
            <person name="Ruckert C."/>
        </authorList>
    </citation>
    <scope>NUCLEOTIDE SEQUENCE</scope>
    <source>
        <strain evidence="3">KCTC 12711</strain>
    </source>
</reference>
<proteinExistence type="predicted"/>
<feature type="domain" description="Peptidase M56" evidence="2">
    <location>
        <begin position="7"/>
        <end position="267"/>
    </location>
</feature>
<feature type="transmembrane region" description="Helical" evidence="1">
    <location>
        <begin position="89"/>
        <end position="107"/>
    </location>
</feature>
<evidence type="ECO:0000313" key="3">
    <source>
        <dbReference type="EMBL" id="GHA00706.1"/>
    </source>
</evidence>
<feature type="transmembrane region" description="Helical" evidence="1">
    <location>
        <begin position="36"/>
        <end position="58"/>
    </location>
</feature>
<accession>A0A918VJE1</accession>
<dbReference type="AlphaFoldDB" id="A0A918VJE1"/>
<feature type="transmembrane region" description="Helical" evidence="1">
    <location>
        <begin position="12"/>
        <end position="29"/>
    </location>
</feature>
<evidence type="ECO:0000313" key="4">
    <source>
        <dbReference type="Proteomes" id="UP000614811"/>
    </source>
</evidence>
<feature type="transmembrane region" description="Helical" evidence="1">
    <location>
        <begin position="275"/>
        <end position="295"/>
    </location>
</feature>
<dbReference type="InterPro" id="IPR008756">
    <property type="entry name" value="Peptidase_M56"/>
</dbReference>
<dbReference type="PANTHER" id="PTHR34978">
    <property type="entry name" value="POSSIBLE SENSOR-TRANSDUCER PROTEIN BLAR"/>
    <property type="match status" value="1"/>
</dbReference>
<comment type="caution">
    <text evidence="3">The sequence shown here is derived from an EMBL/GenBank/DDBJ whole genome shotgun (WGS) entry which is preliminary data.</text>
</comment>
<organism evidence="3 4">
    <name type="scientific">Arenicella chitinivorans</name>
    <dbReference type="NCBI Taxonomy" id="1329800"/>
    <lineage>
        <taxon>Bacteria</taxon>
        <taxon>Pseudomonadati</taxon>
        <taxon>Pseudomonadota</taxon>
        <taxon>Gammaproteobacteria</taxon>
        <taxon>Arenicellales</taxon>
        <taxon>Arenicellaceae</taxon>
        <taxon>Arenicella</taxon>
    </lineage>
</organism>
<dbReference type="Pfam" id="PF05569">
    <property type="entry name" value="Peptidase_M56"/>
    <property type="match status" value="1"/>
</dbReference>
<keyword evidence="1" id="KW-0472">Membrane</keyword>
<dbReference type="EMBL" id="BMXA01000001">
    <property type="protein sequence ID" value="GHA00706.1"/>
    <property type="molecule type" value="Genomic_DNA"/>
</dbReference>
<reference evidence="3" key="2">
    <citation type="submission" date="2020-09" db="EMBL/GenBank/DDBJ databases">
        <authorList>
            <person name="Sun Q."/>
            <person name="Kim S."/>
        </authorList>
    </citation>
    <scope>NUCLEOTIDE SEQUENCE</scope>
    <source>
        <strain evidence="3">KCTC 12711</strain>
    </source>
</reference>
<dbReference type="PANTHER" id="PTHR34978:SF3">
    <property type="entry name" value="SLR0241 PROTEIN"/>
    <property type="match status" value="1"/>
</dbReference>
<evidence type="ECO:0000259" key="2">
    <source>
        <dbReference type="Pfam" id="PF05569"/>
    </source>
</evidence>
<dbReference type="Proteomes" id="UP000614811">
    <property type="component" value="Unassembled WGS sequence"/>
</dbReference>